<dbReference type="PANTHER" id="PTHR11693">
    <property type="entry name" value="ATP SYNTHASE GAMMA CHAIN"/>
    <property type="match status" value="1"/>
</dbReference>
<keyword evidence="6 10" id="KW-0406">Ion transport</keyword>
<dbReference type="PRINTS" id="PR00126">
    <property type="entry name" value="ATPASEGAMMA"/>
</dbReference>
<dbReference type="Proteomes" id="UP000664414">
    <property type="component" value="Unassembled WGS sequence"/>
</dbReference>
<dbReference type="PIRSF" id="PIRSF039089">
    <property type="entry name" value="ATP_synthase_gamma"/>
    <property type="match status" value="1"/>
</dbReference>
<comment type="similarity">
    <text evidence="3 10">Belongs to the ATPase gamma chain family.</text>
</comment>
<dbReference type="GO" id="GO:0046933">
    <property type="term" value="F:proton-transporting ATP synthase activity, rotational mechanism"/>
    <property type="evidence" value="ECO:0007669"/>
    <property type="project" value="UniProtKB-UniRule"/>
</dbReference>
<keyword evidence="4 10" id="KW-0813">Transport</keyword>
<evidence type="ECO:0000256" key="9">
    <source>
        <dbReference type="ARBA" id="ARBA00023310"/>
    </source>
</evidence>
<keyword evidence="8 10" id="KW-0139">CF(1)</keyword>
<dbReference type="GO" id="GO:0005886">
    <property type="term" value="C:plasma membrane"/>
    <property type="evidence" value="ECO:0007669"/>
    <property type="project" value="UniProtKB-SubCell"/>
</dbReference>
<name>A0A8J7Q0K7_9PROT</name>
<evidence type="ECO:0000256" key="1">
    <source>
        <dbReference type="ARBA" id="ARBA00003456"/>
    </source>
</evidence>
<dbReference type="PANTHER" id="PTHR11693:SF22">
    <property type="entry name" value="ATP SYNTHASE SUBUNIT GAMMA, MITOCHONDRIAL"/>
    <property type="match status" value="1"/>
</dbReference>
<evidence type="ECO:0000256" key="7">
    <source>
        <dbReference type="ARBA" id="ARBA00023136"/>
    </source>
</evidence>
<dbReference type="EMBL" id="JAFKGL010000014">
    <property type="protein sequence ID" value="MBN9412938.1"/>
    <property type="molecule type" value="Genomic_DNA"/>
</dbReference>
<evidence type="ECO:0000256" key="8">
    <source>
        <dbReference type="ARBA" id="ARBA00023196"/>
    </source>
</evidence>
<organism evidence="11 12">
    <name type="scientific">Candidatus Paracaedimonas acanthamoebae</name>
    <dbReference type="NCBI Taxonomy" id="244581"/>
    <lineage>
        <taxon>Bacteria</taxon>
        <taxon>Pseudomonadati</taxon>
        <taxon>Pseudomonadota</taxon>
        <taxon>Alphaproteobacteria</taxon>
        <taxon>Holosporales</taxon>
        <taxon>Caedimonadaceae</taxon>
        <taxon>Candidatus Paracaedimonas</taxon>
    </lineage>
</organism>
<dbReference type="InterPro" id="IPR000131">
    <property type="entry name" value="ATP_synth_F1_gsu"/>
</dbReference>
<dbReference type="GO" id="GO:0045259">
    <property type="term" value="C:proton-transporting ATP synthase complex"/>
    <property type="evidence" value="ECO:0007669"/>
    <property type="project" value="UniProtKB-KW"/>
</dbReference>
<keyword evidence="5 10" id="KW-0375">Hydrogen ion transport</keyword>
<protein>
    <recommendedName>
        <fullName evidence="10">ATP synthase gamma chain</fullName>
    </recommendedName>
    <alternativeName>
        <fullName evidence="10">ATP synthase F1 sector gamma subunit</fullName>
    </alternativeName>
    <alternativeName>
        <fullName evidence="10">F-ATPase gamma subunit</fullName>
    </alternativeName>
</protein>
<dbReference type="Pfam" id="PF00231">
    <property type="entry name" value="ATP-synt"/>
    <property type="match status" value="1"/>
</dbReference>
<accession>A0A8J7Q0K7</accession>
<dbReference type="CDD" id="cd12151">
    <property type="entry name" value="F1-ATPase_gamma"/>
    <property type="match status" value="1"/>
</dbReference>
<keyword evidence="7 10" id="KW-0472">Membrane</keyword>
<comment type="subunit">
    <text evidence="10">F-type ATPases have 2 components, CF(1) - the catalytic core - and CF(0) - the membrane proton channel. CF(1) has five subunits: alpha(3), beta(3), gamma(1), delta(1), epsilon(1). CF(0) has three main subunits: a, b and c.</text>
</comment>
<evidence type="ECO:0000256" key="4">
    <source>
        <dbReference type="ARBA" id="ARBA00022448"/>
    </source>
</evidence>
<evidence type="ECO:0000313" key="12">
    <source>
        <dbReference type="Proteomes" id="UP000664414"/>
    </source>
</evidence>
<proteinExistence type="inferred from homology"/>
<keyword evidence="9 10" id="KW-0066">ATP synthesis</keyword>
<dbReference type="InterPro" id="IPR035968">
    <property type="entry name" value="ATP_synth_F1_ATPase_gsu"/>
</dbReference>
<dbReference type="GO" id="GO:0005524">
    <property type="term" value="F:ATP binding"/>
    <property type="evidence" value="ECO:0007669"/>
    <property type="project" value="UniProtKB-UniRule"/>
</dbReference>
<dbReference type="NCBIfam" id="TIGR01146">
    <property type="entry name" value="ATPsyn_F1gamma"/>
    <property type="match status" value="1"/>
</dbReference>
<dbReference type="HAMAP" id="MF_00815">
    <property type="entry name" value="ATP_synth_gamma_bact"/>
    <property type="match status" value="1"/>
</dbReference>
<evidence type="ECO:0000256" key="5">
    <source>
        <dbReference type="ARBA" id="ARBA00022781"/>
    </source>
</evidence>
<sequence>MPSLKDLKDRQRSIVATKKITSAMKMIAAAKLKKAQTQAYAARPYTELMATMLEDLLARIQDPTQLPVSFIGRTPARSHMIILTTSNRGLSGSFNSSLVRMAETHIKKLQAKNQDVKIYCIGRKGKEQLSRCYHPLIIQTVDALDKPRFYDASNIAKELFSLFENQEFDACSIIYNKFISALEQKVTLTSLIPFKLEHDNPAQQRIDKAPQALKSPYEYEPGESEVLDQLLFRNLAVQIYHTLLENVASEQGARMSAMDTATRNANDMLKTINLTYNRTRQAYITKELIEIISGAETL</sequence>
<comment type="function">
    <text evidence="1 10">Produces ATP from ADP in the presence of a proton gradient across the membrane. The gamma chain is believed to be important in regulating ATPase activity and the flow of protons through the CF(0) complex.</text>
</comment>
<evidence type="ECO:0000256" key="6">
    <source>
        <dbReference type="ARBA" id="ARBA00023065"/>
    </source>
</evidence>
<dbReference type="NCBIfam" id="NF004146">
    <property type="entry name" value="PRK05621.1-4"/>
    <property type="match status" value="1"/>
</dbReference>
<reference evidence="11" key="1">
    <citation type="submission" date="2021-02" db="EMBL/GenBank/DDBJ databases">
        <title>Thiocyanate and organic carbon inputs drive convergent selection for specific autotrophic Afipia and Thiobacillus strains within complex microbiomes.</title>
        <authorList>
            <person name="Huddy R.J."/>
            <person name="Sachdeva R."/>
            <person name="Kadzinga F."/>
            <person name="Kantor R.S."/>
            <person name="Harrison S.T.L."/>
            <person name="Banfield J.F."/>
        </authorList>
    </citation>
    <scope>NUCLEOTIDE SEQUENCE</scope>
    <source>
        <strain evidence="11">SCN18_10_11_15_R4_P_38_20</strain>
    </source>
</reference>
<dbReference type="AlphaFoldDB" id="A0A8J7Q0K7"/>
<dbReference type="GO" id="GO:0042777">
    <property type="term" value="P:proton motive force-driven plasma membrane ATP synthesis"/>
    <property type="evidence" value="ECO:0007669"/>
    <property type="project" value="UniProtKB-UniRule"/>
</dbReference>
<keyword evidence="10" id="KW-1003">Cell membrane</keyword>
<dbReference type="Gene3D" id="3.40.1380.10">
    <property type="match status" value="1"/>
</dbReference>
<evidence type="ECO:0000256" key="10">
    <source>
        <dbReference type="HAMAP-Rule" id="MF_00815"/>
    </source>
</evidence>
<comment type="caution">
    <text evidence="11">The sequence shown here is derived from an EMBL/GenBank/DDBJ whole genome shotgun (WGS) entry which is preliminary data.</text>
</comment>
<gene>
    <name evidence="10" type="primary">atpG</name>
    <name evidence="11" type="ORF">J0H12_03300</name>
</gene>
<comment type="subcellular location">
    <subcellularLocation>
        <location evidence="10">Cell membrane</location>
        <topology evidence="10">Peripheral membrane protein</topology>
    </subcellularLocation>
    <subcellularLocation>
        <location evidence="2">Membrane</location>
        <topology evidence="2">Peripheral membrane protein</topology>
    </subcellularLocation>
</comment>
<dbReference type="Gene3D" id="1.10.287.80">
    <property type="entry name" value="ATP synthase, gamma subunit, helix hairpin domain"/>
    <property type="match status" value="2"/>
</dbReference>
<evidence type="ECO:0000313" key="11">
    <source>
        <dbReference type="EMBL" id="MBN9412938.1"/>
    </source>
</evidence>
<evidence type="ECO:0000256" key="2">
    <source>
        <dbReference type="ARBA" id="ARBA00004170"/>
    </source>
</evidence>
<evidence type="ECO:0000256" key="3">
    <source>
        <dbReference type="ARBA" id="ARBA00007681"/>
    </source>
</evidence>
<dbReference type="SUPFAM" id="SSF52943">
    <property type="entry name" value="ATP synthase (F1-ATPase), gamma subunit"/>
    <property type="match status" value="1"/>
</dbReference>